<dbReference type="PROSITE" id="PS51365">
    <property type="entry name" value="RENAL_DIPEPTIDASE_2"/>
    <property type="match status" value="1"/>
</dbReference>
<gene>
    <name evidence="1" type="ORF">N473_02860</name>
</gene>
<evidence type="ECO:0000313" key="1">
    <source>
        <dbReference type="EMBL" id="KZN59874.1"/>
    </source>
</evidence>
<dbReference type="SUPFAM" id="SSF51556">
    <property type="entry name" value="Metallo-dependent hydrolases"/>
    <property type="match status" value="1"/>
</dbReference>
<dbReference type="Proteomes" id="UP000076486">
    <property type="component" value="Unassembled WGS sequence"/>
</dbReference>
<evidence type="ECO:0008006" key="3">
    <source>
        <dbReference type="Google" id="ProtNLM"/>
    </source>
</evidence>
<organism evidence="1 2">
    <name type="scientific">Pseudoalteromonas luteoviolacea CPMOR-1</name>
    <dbReference type="NCBI Taxonomy" id="1365248"/>
    <lineage>
        <taxon>Bacteria</taxon>
        <taxon>Pseudomonadati</taxon>
        <taxon>Pseudomonadota</taxon>
        <taxon>Gammaproteobacteria</taxon>
        <taxon>Alteromonadales</taxon>
        <taxon>Pseudoalteromonadaceae</taxon>
        <taxon>Pseudoalteromonas</taxon>
    </lineage>
</organism>
<reference evidence="1 2" key="1">
    <citation type="submission" date="2013-07" db="EMBL/GenBank/DDBJ databases">
        <title>Comparative Genomic and Metabolomic Analysis of Twelve Strains of Pseudoalteromonas luteoviolacea.</title>
        <authorList>
            <person name="Vynne N.G."/>
            <person name="Mansson M."/>
            <person name="Gram L."/>
        </authorList>
    </citation>
    <scope>NUCLEOTIDE SEQUENCE [LARGE SCALE GENOMIC DNA]</scope>
    <source>
        <strain evidence="1 2">CPMOR-1</strain>
    </source>
</reference>
<dbReference type="PANTHER" id="PTHR10443:SF12">
    <property type="entry name" value="DIPEPTIDASE"/>
    <property type="match status" value="1"/>
</dbReference>
<dbReference type="AlphaFoldDB" id="A0A167ISN3"/>
<dbReference type="PANTHER" id="PTHR10443">
    <property type="entry name" value="MICROSOMAL DIPEPTIDASE"/>
    <property type="match status" value="1"/>
</dbReference>
<dbReference type="Pfam" id="PF01244">
    <property type="entry name" value="Peptidase_M19"/>
    <property type="match status" value="1"/>
</dbReference>
<protein>
    <recommendedName>
        <fullName evidence="3">Peptidase M19</fullName>
    </recommendedName>
</protein>
<dbReference type="EMBL" id="AUYC01000051">
    <property type="protein sequence ID" value="KZN59874.1"/>
    <property type="molecule type" value="Genomic_DNA"/>
</dbReference>
<name>A0A167ISN3_9GAMM</name>
<dbReference type="InterPro" id="IPR032466">
    <property type="entry name" value="Metal_Hydrolase"/>
</dbReference>
<evidence type="ECO:0000313" key="2">
    <source>
        <dbReference type="Proteomes" id="UP000076486"/>
    </source>
</evidence>
<comment type="caution">
    <text evidence="1">The sequence shown here is derived from an EMBL/GenBank/DDBJ whole genome shotgun (WGS) entry which is preliminary data.</text>
</comment>
<dbReference type="GO" id="GO:0070573">
    <property type="term" value="F:metallodipeptidase activity"/>
    <property type="evidence" value="ECO:0007669"/>
    <property type="project" value="InterPro"/>
</dbReference>
<dbReference type="PATRIC" id="fig|1365248.3.peg.4318"/>
<sequence length="390" mass="42953">MKALKYVVLAVLGVALLRMAIIHFVPPVIDKRFNSTLVQAPYKASLKAEKIYQDLSFIADMHSDSLLWQRDLLQLHQHGHQDIPRMIEANQALQVFTIVSKVPKNKNFDRNPSDTDSLTLPFILFGRPFESWFDLTERAKVQADQLHLTAKQSNGQFSVITNRTQLKRYISERNNNRAQTAGLLGVEGAHVLAGQLGNIDVLYDAGIRMVGLAHFFDNEVGGSAHGLEKYGLTEFGISALKKMEDKGMFIDLSHASPALFADVIKYASKPVVVSHTGVKGTCDNNRNLSDNQLKQVAESGGLVSIAFFETALCGNSVQDAAAAIKYTADLIGVEHVALGSDFDGAIKALFEVRGLVTLVDALLELGMDKRDIELIFGENMKDFLINNLPN</sequence>
<dbReference type="InterPro" id="IPR008257">
    <property type="entry name" value="Pept_M19"/>
</dbReference>
<accession>A0A167ISN3</accession>
<dbReference type="Gene3D" id="3.20.20.140">
    <property type="entry name" value="Metal-dependent hydrolases"/>
    <property type="match status" value="1"/>
</dbReference>
<dbReference type="GO" id="GO:0006508">
    <property type="term" value="P:proteolysis"/>
    <property type="evidence" value="ECO:0007669"/>
    <property type="project" value="InterPro"/>
</dbReference>
<proteinExistence type="predicted"/>
<dbReference type="RefSeq" id="WP_063369520.1">
    <property type="nucleotide sequence ID" value="NZ_AUYC01000051.1"/>
</dbReference>